<dbReference type="RefSeq" id="WP_315369690.1">
    <property type="nucleotide sequence ID" value="NZ_JANQBK010000014.1"/>
</dbReference>
<dbReference type="InterPro" id="IPR052754">
    <property type="entry name" value="NTPase_KAP_P-loop"/>
</dbReference>
<keyword evidence="2" id="KW-0812">Transmembrane</keyword>
<keyword evidence="2" id="KW-0472">Membrane</keyword>
<evidence type="ECO:0000313" key="5">
    <source>
        <dbReference type="Proteomes" id="UP001595713"/>
    </source>
</evidence>
<keyword evidence="2" id="KW-1133">Transmembrane helix</keyword>
<dbReference type="Pfam" id="PF07693">
    <property type="entry name" value="KAP_NTPase"/>
    <property type="match status" value="2"/>
</dbReference>
<evidence type="ECO:0000256" key="2">
    <source>
        <dbReference type="SAM" id="Phobius"/>
    </source>
</evidence>
<proteinExistence type="predicted"/>
<dbReference type="Proteomes" id="UP001595713">
    <property type="component" value="Unassembled WGS sequence"/>
</dbReference>
<dbReference type="InterPro" id="IPR011646">
    <property type="entry name" value="KAP_P-loop"/>
</dbReference>
<comment type="caution">
    <text evidence="4">The sequence shown here is derived from an EMBL/GenBank/DDBJ whole genome shotgun (WGS) entry which is preliminary data.</text>
</comment>
<dbReference type="EMBL" id="JBHRXP010000001">
    <property type="protein sequence ID" value="MFC3579255.1"/>
    <property type="molecule type" value="Genomic_DNA"/>
</dbReference>
<keyword evidence="5" id="KW-1185">Reference proteome</keyword>
<name>A0ABV7ST29_9SPHN</name>
<dbReference type="PANTHER" id="PTHR22674:SF6">
    <property type="entry name" value="NTPASE KAP FAMILY P-LOOP DOMAIN-CONTAINING PROTEIN 1"/>
    <property type="match status" value="1"/>
</dbReference>
<organism evidence="4 5">
    <name type="scientific">Sphingomonas hylomeconis</name>
    <dbReference type="NCBI Taxonomy" id="1395958"/>
    <lineage>
        <taxon>Bacteria</taxon>
        <taxon>Pseudomonadati</taxon>
        <taxon>Pseudomonadota</taxon>
        <taxon>Alphaproteobacteria</taxon>
        <taxon>Sphingomonadales</taxon>
        <taxon>Sphingomonadaceae</taxon>
        <taxon>Sphingomonas</taxon>
    </lineage>
</organism>
<reference evidence="5" key="1">
    <citation type="journal article" date="2019" name="Int. J. Syst. Evol. Microbiol.">
        <title>The Global Catalogue of Microorganisms (GCM) 10K type strain sequencing project: providing services to taxonomists for standard genome sequencing and annotation.</title>
        <authorList>
            <consortium name="The Broad Institute Genomics Platform"/>
            <consortium name="The Broad Institute Genome Sequencing Center for Infectious Disease"/>
            <person name="Wu L."/>
            <person name="Ma J."/>
        </authorList>
    </citation>
    <scope>NUCLEOTIDE SEQUENCE [LARGE SCALE GENOMIC DNA]</scope>
    <source>
        <strain evidence="5">KCTC 42739</strain>
    </source>
</reference>
<gene>
    <name evidence="4" type="ORF">ACFONA_03680</name>
</gene>
<dbReference type="InterPro" id="IPR027417">
    <property type="entry name" value="P-loop_NTPase"/>
</dbReference>
<feature type="compositionally biased region" description="Acidic residues" evidence="1">
    <location>
        <begin position="344"/>
        <end position="353"/>
    </location>
</feature>
<feature type="domain" description="KAP NTPase" evidence="3">
    <location>
        <begin position="585"/>
        <end position="767"/>
    </location>
</feature>
<feature type="transmembrane region" description="Helical" evidence="2">
    <location>
        <begin position="451"/>
        <end position="475"/>
    </location>
</feature>
<feature type="region of interest" description="Disordered" evidence="1">
    <location>
        <begin position="334"/>
        <end position="360"/>
    </location>
</feature>
<feature type="transmembrane region" description="Helical" evidence="2">
    <location>
        <begin position="417"/>
        <end position="439"/>
    </location>
</feature>
<evidence type="ECO:0000259" key="3">
    <source>
        <dbReference type="Pfam" id="PF07693"/>
    </source>
</evidence>
<dbReference type="SUPFAM" id="SSF52540">
    <property type="entry name" value="P-loop containing nucleoside triphosphate hydrolases"/>
    <property type="match status" value="1"/>
</dbReference>
<feature type="region of interest" description="Disordered" evidence="1">
    <location>
        <begin position="694"/>
        <end position="728"/>
    </location>
</feature>
<evidence type="ECO:0000313" key="4">
    <source>
        <dbReference type="EMBL" id="MFC3579255.1"/>
    </source>
</evidence>
<evidence type="ECO:0000256" key="1">
    <source>
        <dbReference type="SAM" id="MobiDB-lite"/>
    </source>
</evidence>
<protein>
    <submittedName>
        <fullName evidence="4">P-loop NTPase fold protein</fullName>
    </submittedName>
</protein>
<accession>A0ABV7ST29</accession>
<feature type="domain" description="KAP NTPase" evidence="3">
    <location>
        <begin position="164"/>
        <end position="283"/>
    </location>
</feature>
<dbReference type="PANTHER" id="PTHR22674">
    <property type="entry name" value="NTPASE, KAP FAMILY P-LOOP DOMAIN-CONTAINING 1"/>
    <property type="match status" value="1"/>
</dbReference>
<sequence length="899" mass="96609">MIGIPLDANPSTILKNIADHLRDAAIYSPEVALDALRLEVPNRESARIRWDAVELLGEAAKLRDRTMVGKGSIDYSHLIAGVASSTLGNLALQDVLPVGTLEPLRRATLSILRDVAHRRGAEPAWLGEIARIEATTIVQGDRRAGYSSDRVAVGGDVFGTSADAKALADVIMLEAAAPPLAVGIFGAWGSGKSTLIAELKREIARQVQTERQRSGIEQSEPGLARVSGVMQLEFNAWSFADSENLWASLTAELFDQIAAGGSERTSAAIGTRLVSEVAALTGREASELTIAKMQLHESEGAIAEARLAVSEAKQKEHVGLVLAVTDAFAEMMGDKKSSKKSGGDDDVGQDSDGADANKPAGKAEKDKIAIDAVREALLVDAASGGVLAKKYAEAGTPMAEFLLFAGTWVRSKVARRAFVILAAVVAAVALMVILLVRNWPTVTGLVGAPLGYVSATVLAIAPFAYLTLSIAAPMLRGASLIRRKFVEARDRNVGSLTNAEKKLRAGENAKREAEASINRSEAIVKQYSGIGDAGSPPPALMLKYLLKDSADLASLRGRLGTLGTVRRCFEQLNHILERMNSGDKLSEIQRIVIYIDDLDRCSERQVVQILEAIHLMLAFPCFVVVAAVDVRWLRSALTTEHRAMSDGEFSIDPADYLEKIFQIPFWVRTMTPGETESAGYVKYLHTLLQTKAAADASDATQERENPDVGGGAQGAFPSLEPKRPSLADPHAGMRRQLMLTGKEIGLLEAMHPVAARSPRAVKRMINIYRLIRVSIPEHLVGDYLGAGSEVPPYWAVILLLACETGLPTKDMGGLATNIRALAEGDLEGLIAFNRGIYDEPELRELTSSTEAVLDIANSRGGLALRMGLTALEEREIDADHGALVRALDTIGRYSFRIEC</sequence>